<evidence type="ECO:0000256" key="5">
    <source>
        <dbReference type="ARBA" id="ARBA00022475"/>
    </source>
</evidence>
<dbReference type="InterPro" id="IPR050398">
    <property type="entry name" value="HssS/ArlS-like"/>
</dbReference>
<dbReference type="InterPro" id="IPR003661">
    <property type="entry name" value="HisK_dim/P_dom"/>
</dbReference>
<dbReference type="PRINTS" id="PR00344">
    <property type="entry name" value="BCTRLSENSOR"/>
</dbReference>
<keyword evidence="8 15" id="KW-0812">Transmembrane</keyword>
<sequence>MNPIIWWKRLIASQSLKKKWAFSSATVIFLSFATMSIILFIALKGWLYQQEEQEVNRTMVDLMTFFESQGHFLTVQDIQANTGLMTSIVNKNQTIRLLNIDGIEILRINKTSTFQPFNSIDFPRKGYLINTGDSSSITAVGIVKLGRFNGYVQLEHPLKSFQSIITYILTAMLLFSLCSLLLSGWIGYILASYLLKPLQDLKVTMDDVVAHGFEKDLTISYDAKDEIGELIDVYASMMAKLKSSFEQQQQFIADASHELRTPIQVVEGHLALLNRWGKYDPVVLDESLGISLREVNQMKTLIDEMLELARGEQIKERPPTNIVEYTIEVIKELSQIHPSAYIEHILPARMEMEVLISSNAYQQIIRNILSNAIRYSKSPAHVCISYKKTPLEIIVNVKDHGIGIAPQHVLKIFDRFYRVDPVRTRNLGGSGLGLSIVKMLIENASGSIHVISEEGKGSTFTMVFPLLFEDL</sequence>
<feature type="transmembrane region" description="Helical" evidence="15">
    <location>
        <begin position="164"/>
        <end position="195"/>
    </location>
</feature>
<dbReference type="FunFam" id="3.30.565.10:FF:000006">
    <property type="entry name" value="Sensor histidine kinase WalK"/>
    <property type="match status" value="1"/>
</dbReference>
<dbReference type="Pfam" id="PF00512">
    <property type="entry name" value="HisKA"/>
    <property type="match status" value="1"/>
</dbReference>
<dbReference type="SUPFAM" id="SSF47384">
    <property type="entry name" value="Homodimeric domain of signal transducing histidine kinase"/>
    <property type="match status" value="1"/>
</dbReference>
<dbReference type="GO" id="GO:0005886">
    <property type="term" value="C:plasma membrane"/>
    <property type="evidence" value="ECO:0007669"/>
    <property type="project" value="UniProtKB-SubCell"/>
</dbReference>
<dbReference type="EC" id="2.7.13.3" evidence="3"/>
<proteinExistence type="predicted"/>
<dbReference type="OrthoDB" id="9786919at2"/>
<dbReference type="RefSeq" id="WP_134209816.1">
    <property type="nucleotide sequence ID" value="NZ_CP038015.1"/>
</dbReference>
<dbReference type="FunFam" id="1.10.287.130:FF:000001">
    <property type="entry name" value="Two-component sensor histidine kinase"/>
    <property type="match status" value="1"/>
</dbReference>
<keyword evidence="9" id="KW-0547">Nucleotide-binding</keyword>
<evidence type="ECO:0000259" key="17">
    <source>
        <dbReference type="PROSITE" id="PS50885"/>
    </source>
</evidence>
<dbReference type="EMBL" id="CP038015">
    <property type="protein sequence ID" value="QBP41165.1"/>
    <property type="molecule type" value="Genomic_DNA"/>
</dbReference>
<feature type="domain" description="HAMP" evidence="17">
    <location>
        <begin position="192"/>
        <end position="246"/>
    </location>
</feature>
<dbReference type="InterPro" id="IPR036890">
    <property type="entry name" value="HATPase_C_sf"/>
</dbReference>
<evidence type="ECO:0000256" key="14">
    <source>
        <dbReference type="ARBA" id="ARBA00023136"/>
    </source>
</evidence>
<dbReference type="Pfam" id="PF02518">
    <property type="entry name" value="HATPase_c"/>
    <property type="match status" value="1"/>
</dbReference>
<dbReference type="InterPro" id="IPR003660">
    <property type="entry name" value="HAMP_dom"/>
</dbReference>
<evidence type="ECO:0000256" key="3">
    <source>
        <dbReference type="ARBA" id="ARBA00012438"/>
    </source>
</evidence>
<protein>
    <recommendedName>
        <fullName evidence="4">Signal transduction histidine-protein kinase ArlS</fullName>
        <ecNumber evidence="3">2.7.13.3</ecNumber>
    </recommendedName>
</protein>
<evidence type="ECO:0000313" key="18">
    <source>
        <dbReference type="EMBL" id="QBP41165.1"/>
    </source>
</evidence>
<evidence type="ECO:0000256" key="2">
    <source>
        <dbReference type="ARBA" id="ARBA00004651"/>
    </source>
</evidence>
<comment type="subcellular location">
    <subcellularLocation>
        <location evidence="2">Cell membrane</location>
        <topology evidence="2">Multi-pass membrane protein</topology>
    </subcellularLocation>
</comment>
<reference evidence="18 19" key="1">
    <citation type="submission" date="2019-03" db="EMBL/GenBank/DDBJ databases">
        <title>Complete genome sequence of Paenisporosarcina antarctica CGMCC 1.6503T.</title>
        <authorList>
            <person name="Rong J.-C."/>
            <person name="Chi N.-Y."/>
            <person name="Zhang Q.-F."/>
        </authorList>
    </citation>
    <scope>NUCLEOTIDE SEQUENCE [LARGE SCALE GENOMIC DNA]</scope>
    <source>
        <strain evidence="18 19">CGMCC 1.6503</strain>
    </source>
</reference>
<accession>A0A4V1AN12</accession>
<evidence type="ECO:0000256" key="4">
    <source>
        <dbReference type="ARBA" id="ARBA00015735"/>
    </source>
</evidence>
<dbReference type="SMART" id="SM00304">
    <property type="entry name" value="HAMP"/>
    <property type="match status" value="1"/>
</dbReference>
<dbReference type="InterPro" id="IPR004358">
    <property type="entry name" value="Sig_transdc_His_kin-like_C"/>
</dbReference>
<keyword evidence="7" id="KW-0808">Transferase</keyword>
<dbReference type="KEGG" id="panc:E2636_08485"/>
<gene>
    <name evidence="18" type="ORF">E2636_08485</name>
</gene>
<evidence type="ECO:0000256" key="13">
    <source>
        <dbReference type="ARBA" id="ARBA00023012"/>
    </source>
</evidence>
<keyword evidence="19" id="KW-1185">Reference proteome</keyword>
<dbReference type="SUPFAM" id="SSF55874">
    <property type="entry name" value="ATPase domain of HSP90 chaperone/DNA topoisomerase II/histidine kinase"/>
    <property type="match status" value="1"/>
</dbReference>
<feature type="domain" description="Histidine kinase" evidence="16">
    <location>
        <begin position="254"/>
        <end position="468"/>
    </location>
</feature>
<evidence type="ECO:0000256" key="9">
    <source>
        <dbReference type="ARBA" id="ARBA00022741"/>
    </source>
</evidence>
<organism evidence="18 19">
    <name type="scientific">Paenisporosarcina antarctica</name>
    <dbReference type="NCBI Taxonomy" id="417367"/>
    <lineage>
        <taxon>Bacteria</taxon>
        <taxon>Bacillati</taxon>
        <taxon>Bacillota</taxon>
        <taxon>Bacilli</taxon>
        <taxon>Bacillales</taxon>
        <taxon>Caryophanaceae</taxon>
        <taxon>Paenisporosarcina</taxon>
    </lineage>
</organism>
<dbReference type="SMART" id="SM00387">
    <property type="entry name" value="HATPase_c"/>
    <property type="match status" value="1"/>
</dbReference>
<keyword evidence="13" id="KW-0902">Two-component regulatory system</keyword>
<evidence type="ECO:0000256" key="12">
    <source>
        <dbReference type="ARBA" id="ARBA00022989"/>
    </source>
</evidence>
<dbReference type="SMART" id="SM00388">
    <property type="entry name" value="HisKA"/>
    <property type="match status" value="1"/>
</dbReference>
<dbReference type="InterPro" id="IPR003594">
    <property type="entry name" value="HATPase_dom"/>
</dbReference>
<keyword evidence="6" id="KW-0597">Phosphoprotein</keyword>
<dbReference type="CDD" id="cd00082">
    <property type="entry name" value="HisKA"/>
    <property type="match status" value="1"/>
</dbReference>
<dbReference type="Proteomes" id="UP000294292">
    <property type="component" value="Chromosome"/>
</dbReference>
<keyword evidence="5" id="KW-1003">Cell membrane</keyword>
<dbReference type="GO" id="GO:0005524">
    <property type="term" value="F:ATP binding"/>
    <property type="evidence" value="ECO:0007669"/>
    <property type="project" value="UniProtKB-KW"/>
</dbReference>
<evidence type="ECO:0000256" key="11">
    <source>
        <dbReference type="ARBA" id="ARBA00022840"/>
    </source>
</evidence>
<dbReference type="Pfam" id="PF18719">
    <property type="entry name" value="ArlS_N"/>
    <property type="match status" value="1"/>
</dbReference>
<evidence type="ECO:0000256" key="15">
    <source>
        <dbReference type="SAM" id="Phobius"/>
    </source>
</evidence>
<dbReference type="InterPro" id="IPR036097">
    <property type="entry name" value="HisK_dim/P_sf"/>
</dbReference>
<keyword evidence="12 15" id="KW-1133">Transmembrane helix</keyword>
<dbReference type="Gene3D" id="1.10.287.130">
    <property type="match status" value="1"/>
</dbReference>
<evidence type="ECO:0000259" key="16">
    <source>
        <dbReference type="PROSITE" id="PS50109"/>
    </source>
</evidence>
<evidence type="ECO:0000256" key="1">
    <source>
        <dbReference type="ARBA" id="ARBA00000085"/>
    </source>
</evidence>
<keyword evidence="11" id="KW-0067">ATP-binding</keyword>
<comment type="catalytic activity">
    <reaction evidence="1">
        <text>ATP + protein L-histidine = ADP + protein N-phospho-L-histidine.</text>
        <dbReference type="EC" id="2.7.13.3"/>
    </reaction>
</comment>
<dbReference type="PROSITE" id="PS50885">
    <property type="entry name" value="HAMP"/>
    <property type="match status" value="1"/>
</dbReference>
<name>A0A4V1AN12_9BACL</name>
<dbReference type="InterPro" id="IPR041610">
    <property type="entry name" value="ArlS_N"/>
</dbReference>
<evidence type="ECO:0000256" key="8">
    <source>
        <dbReference type="ARBA" id="ARBA00022692"/>
    </source>
</evidence>
<dbReference type="GO" id="GO:0000155">
    <property type="term" value="F:phosphorelay sensor kinase activity"/>
    <property type="evidence" value="ECO:0007669"/>
    <property type="project" value="InterPro"/>
</dbReference>
<dbReference type="PROSITE" id="PS50109">
    <property type="entry name" value="HIS_KIN"/>
    <property type="match status" value="1"/>
</dbReference>
<dbReference type="PANTHER" id="PTHR45528:SF12">
    <property type="entry name" value="SENSOR HISTIDINE KINASE ARSS"/>
    <property type="match status" value="1"/>
</dbReference>
<dbReference type="Gene3D" id="6.10.340.10">
    <property type="match status" value="1"/>
</dbReference>
<evidence type="ECO:0000313" key="19">
    <source>
        <dbReference type="Proteomes" id="UP000294292"/>
    </source>
</evidence>
<dbReference type="PANTHER" id="PTHR45528">
    <property type="entry name" value="SENSOR HISTIDINE KINASE CPXA"/>
    <property type="match status" value="1"/>
</dbReference>
<evidence type="ECO:0000256" key="6">
    <source>
        <dbReference type="ARBA" id="ARBA00022553"/>
    </source>
</evidence>
<evidence type="ECO:0000256" key="10">
    <source>
        <dbReference type="ARBA" id="ARBA00022777"/>
    </source>
</evidence>
<evidence type="ECO:0000256" key="7">
    <source>
        <dbReference type="ARBA" id="ARBA00022679"/>
    </source>
</evidence>
<dbReference type="Gene3D" id="3.30.565.10">
    <property type="entry name" value="Histidine kinase-like ATPase, C-terminal domain"/>
    <property type="match status" value="1"/>
</dbReference>
<keyword evidence="10 18" id="KW-0418">Kinase</keyword>
<dbReference type="AlphaFoldDB" id="A0A4V1AN12"/>
<dbReference type="InterPro" id="IPR005467">
    <property type="entry name" value="His_kinase_dom"/>
</dbReference>
<feature type="transmembrane region" description="Helical" evidence="15">
    <location>
        <begin position="20"/>
        <end position="43"/>
    </location>
</feature>
<keyword evidence="14 15" id="KW-0472">Membrane</keyword>